<dbReference type="GO" id="GO:0004252">
    <property type="term" value="F:serine-type endopeptidase activity"/>
    <property type="evidence" value="ECO:0007669"/>
    <property type="project" value="InterPro"/>
</dbReference>
<dbReference type="PROSITE" id="PS00708">
    <property type="entry name" value="PRO_ENDOPEP_SER"/>
    <property type="match status" value="1"/>
</dbReference>
<dbReference type="KEGG" id="cpra:CPter91_3607"/>
<dbReference type="Pfam" id="PF12146">
    <property type="entry name" value="Hydrolase_4"/>
    <property type="match status" value="1"/>
</dbReference>
<sequence>MTQADISTAKILPRAVILSGIALALTAALTFAIEAQAQEKPPSPAALWSAPATASVSASELQFNNGQTTLSGTLYAPQLPGKAPAVIVLHAASVPTRDQALYRHLIQALPALGIAVFVYDRRGSGKSGGMLADSDYDVLADDGIAAQRMLARDARIDPRRIGFWGLSQGGWLSLLAAARSPETAFAIAISAPMTTPDVQMNFAVANILRIKGYPEADVEMAVAARTAVDEYERGRLGRATAQARLDAVVDKPWFDLAYLDKTFEDPGKSRWAKEIRHDPLKTLDAVHAPALVIYGAKDPWVPAKLSADILHKNAAQHPNIDTAVIAGADHDMMLSAPLEFQIDPKAFSAQAPDAPEYFSLMAAWLTAKGFARVPLSIATVH</sequence>
<protein>
    <submittedName>
        <fullName evidence="3">Dienelactone hydrolase family protein</fullName>
    </submittedName>
</protein>
<dbReference type="GO" id="GO:0006508">
    <property type="term" value="P:proteolysis"/>
    <property type="evidence" value="ECO:0007669"/>
    <property type="project" value="InterPro"/>
</dbReference>
<evidence type="ECO:0000256" key="1">
    <source>
        <dbReference type="ARBA" id="ARBA00022801"/>
    </source>
</evidence>
<feature type="domain" description="Serine aminopeptidase S33" evidence="2">
    <location>
        <begin position="101"/>
        <end position="333"/>
    </location>
</feature>
<dbReference type="SUPFAM" id="SSF53474">
    <property type="entry name" value="alpha/beta-Hydrolases"/>
    <property type="match status" value="1"/>
</dbReference>
<evidence type="ECO:0000313" key="3">
    <source>
        <dbReference type="EMBL" id="AMP05928.1"/>
    </source>
</evidence>
<proteinExistence type="predicted"/>
<dbReference type="InterPro" id="IPR029058">
    <property type="entry name" value="AB_hydrolase_fold"/>
</dbReference>
<dbReference type="PANTHER" id="PTHR43265:SF1">
    <property type="entry name" value="ESTERASE ESTD"/>
    <property type="match status" value="1"/>
</dbReference>
<dbReference type="EMBL" id="CP013234">
    <property type="protein sequence ID" value="AMP05928.1"/>
    <property type="molecule type" value="Genomic_DNA"/>
</dbReference>
<dbReference type="PATRIC" id="fig|279113.9.peg.3577"/>
<dbReference type="GO" id="GO:0052689">
    <property type="term" value="F:carboxylic ester hydrolase activity"/>
    <property type="evidence" value="ECO:0007669"/>
    <property type="project" value="TreeGrafter"/>
</dbReference>
<dbReference type="Proteomes" id="UP000074561">
    <property type="component" value="Chromosome"/>
</dbReference>
<dbReference type="InterPro" id="IPR002471">
    <property type="entry name" value="Pept_S9_AS"/>
</dbReference>
<keyword evidence="1 3" id="KW-0378">Hydrolase</keyword>
<dbReference type="PANTHER" id="PTHR43265">
    <property type="entry name" value="ESTERASE ESTD"/>
    <property type="match status" value="1"/>
</dbReference>
<gene>
    <name evidence="3" type="ORF">CPter91_3607</name>
</gene>
<evidence type="ECO:0000313" key="4">
    <source>
        <dbReference type="Proteomes" id="UP000074561"/>
    </source>
</evidence>
<name>A0A127Q780_9BURK</name>
<reference evidence="3 4" key="1">
    <citation type="submission" date="2015-11" db="EMBL/GenBank/DDBJ databases">
        <title>Exploring the genomic traits of fungus-feeding bacterial genus Collimonas.</title>
        <authorList>
            <person name="Song C."/>
            <person name="Schmidt R."/>
            <person name="de Jager V."/>
            <person name="Krzyzanowska D."/>
            <person name="Jongedijk E."/>
            <person name="Cankar K."/>
            <person name="Beekwilder J."/>
            <person name="van Veen A."/>
            <person name="de Boer W."/>
            <person name="van Veen J.A."/>
            <person name="Garbeva P."/>
        </authorList>
    </citation>
    <scope>NUCLEOTIDE SEQUENCE [LARGE SCALE GENOMIC DNA]</scope>
    <source>
        <strain evidence="3 4">Ter91</strain>
    </source>
</reference>
<dbReference type="InterPro" id="IPR053145">
    <property type="entry name" value="AB_hydrolase_Est10"/>
</dbReference>
<dbReference type="AlphaFoldDB" id="A0A127Q780"/>
<dbReference type="Gene3D" id="3.40.50.1820">
    <property type="entry name" value="alpha/beta hydrolase"/>
    <property type="match status" value="1"/>
</dbReference>
<evidence type="ECO:0000259" key="2">
    <source>
        <dbReference type="Pfam" id="PF12146"/>
    </source>
</evidence>
<dbReference type="InterPro" id="IPR022742">
    <property type="entry name" value="Hydrolase_4"/>
</dbReference>
<accession>A0A127Q780</accession>
<organism evidence="3 4">
    <name type="scientific">Collimonas pratensis</name>
    <dbReference type="NCBI Taxonomy" id="279113"/>
    <lineage>
        <taxon>Bacteria</taxon>
        <taxon>Pseudomonadati</taxon>
        <taxon>Pseudomonadota</taxon>
        <taxon>Betaproteobacteria</taxon>
        <taxon>Burkholderiales</taxon>
        <taxon>Oxalobacteraceae</taxon>
        <taxon>Collimonas</taxon>
    </lineage>
</organism>